<evidence type="ECO:0000259" key="2">
    <source>
        <dbReference type="Pfam" id="PF05899"/>
    </source>
</evidence>
<gene>
    <name evidence="3" type="ORF">FRACYDRAFT_194621</name>
</gene>
<dbReference type="KEGG" id="fcy:FRACYDRAFT_194621"/>
<proteinExistence type="predicted"/>
<dbReference type="PANTHER" id="PTHR40943">
    <property type="entry name" value="CYTOPLASMIC PROTEIN-RELATED"/>
    <property type="match status" value="1"/>
</dbReference>
<dbReference type="AlphaFoldDB" id="A0A1E7EUQ1"/>
<dbReference type="InterPro" id="IPR014710">
    <property type="entry name" value="RmlC-like_jellyroll"/>
</dbReference>
<dbReference type="Proteomes" id="UP000095751">
    <property type="component" value="Unassembled WGS sequence"/>
</dbReference>
<reference evidence="3 4" key="1">
    <citation type="submission" date="2016-09" db="EMBL/GenBank/DDBJ databases">
        <title>Extensive genetic diversity and differential bi-allelic expression allows diatom success in the polar Southern Ocean.</title>
        <authorList>
            <consortium name="DOE Joint Genome Institute"/>
            <person name="Mock T."/>
            <person name="Otillar R.P."/>
            <person name="Strauss J."/>
            <person name="Dupont C."/>
            <person name="Frickenhaus S."/>
            <person name="Maumus F."/>
            <person name="Mcmullan M."/>
            <person name="Sanges R."/>
            <person name="Schmutz J."/>
            <person name="Toseland A."/>
            <person name="Valas R."/>
            <person name="Veluchamy A."/>
            <person name="Ward B.J."/>
            <person name="Allen A."/>
            <person name="Barry K."/>
            <person name="Falciatore A."/>
            <person name="Ferrante M."/>
            <person name="Fortunato A.E."/>
            <person name="Gloeckner G."/>
            <person name="Gruber A."/>
            <person name="Hipkin R."/>
            <person name="Janech M."/>
            <person name="Kroth P."/>
            <person name="Leese F."/>
            <person name="Lindquist E."/>
            <person name="Lyon B.R."/>
            <person name="Martin J."/>
            <person name="Mayer C."/>
            <person name="Parker M."/>
            <person name="Quesneville H."/>
            <person name="Raymond J."/>
            <person name="Uhlig C."/>
            <person name="Valentin K.U."/>
            <person name="Worden A.Z."/>
            <person name="Armbrust E.V."/>
            <person name="Bowler C."/>
            <person name="Green B."/>
            <person name="Moulton V."/>
            <person name="Van Oosterhout C."/>
            <person name="Grigoriev I."/>
        </authorList>
    </citation>
    <scope>NUCLEOTIDE SEQUENCE [LARGE SCALE GENOMIC DNA]</scope>
    <source>
        <strain evidence="3 4">CCMP1102</strain>
    </source>
</reference>
<dbReference type="SUPFAM" id="SSF51182">
    <property type="entry name" value="RmlC-like cupins"/>
    <property type="match status" value="1"/>
</dbReference>
<dbReference type="InterPro" id="IPR011051">
    <property type="entry name" value="RmlC_Cupin_sf"/>
</dbReference>
<organism evidence="3 4">
    <name type="scientific">Fragilariopsis cylindrus CCMP1102</name>
    <dbReference type="NCBI Taxonomy" id="635003"/>
    <lineage>
        <taxon>Eukaryota</taxon>
        <taxon>Sar</taxon>
        <taxon>Stramenopiles</taxon>
        <taxon>Ochrophyta</taxon>
        <taxon>Bacillariophyta</taxon>
        <taxon>Bacillariophyceae</taxon>
        <taxon>Bacillariophycidae</taxon>
        <taxon>Bacillariales</taxon>
        <taxon>Bacillariaceae</taxon>
        <taxon>Fragilariopsis</taxon>
    </lineage>
</organism>
<feature type="region of interest" description="Disordered" evidence="1">
    <location>
        <begin position="1"/>
        <end position="42"/>
    </location>
</feature>
<dbReference type="Gene3D" id="2.60.120.10">
    <property type="entry name" value="Jelly Rolls"/>
    <property type="match status" value="2"/>
</dbReference>
<dbReference type="EMBL" id="KV784374">
    <property type="protein sequence ID" value="OEU09748.1"/>
    <property type="molecule type" value="Genomic_DNA"/>
</dbReference>
<dbReference type="Pfam" id="PF05899">
    <property type="entry name" value="Cupin_3"/>
    <property type="match status" value="1"/>
</dbReference>
<protein>
    <recommendedName>
        <fullName evidence="2">(S)-ureidoglycine aminohydrolase cupin domain-containing protein</fullName>
    </recommendedName>
</protein>
<dbReference type="OrthoDB" id="39473at2759"/>
<sequence length="350" mass="38180">MSRRPLVEHSAGLLLPPSSSTSASSSATNDGSSSSSSLSSSHFQSHRKDLGWYAENENIPTTTADVPMHYCDFDFFEFQKLTSKGPRKNSDIGTPEDYARPLCKDIPTSKSNTNSINSDDSISCGSWYCTKGGWPSKIPRATTEIFYVWSGFGCLTDLDGQRNYFSPGDTVILPKNWSGRWDIAENVHKVWFVHDHEDTTATSSSSSVAGSTTATATSTIIRAKIIHYNELVSTTKKEELIIEPNTKVITKSIYNSSGGGEGPTHVMMSTSGPSSFVISPNQHTNCFHILEGSMMIILEDNNNNGNGNGNGNNNKHKQIAVTVGDTIVLPIGWTGRFNVQETIKVLRVKV</sequence>
<evidence type="ECO:0000313" key="4">
    <source>
        <dbReference type="Proteomes" id="UP000095751"/>
    </source>
</evidence>
<dbReference type="InterPro" id="IPR008579">
    <property type="entry name" value="UGlyAH_Cupin_dom"/>
</dbReference>
<feature type="compositionally biased region" description="Low complexity" evidence="1">
    <location>
        <begin position="10"/>
        <end position="41"/>
    </location>
</feature>
<evidence type="ECO:0000313" key="3">
    <source>
        <dbReference type="EMBL" id="OEU09748.1"/>
    </source>
</evidence>
<feature type="domain" description="(S)-ureidoglycine aminohydrolase cupin" evidence="2">
    <location>
        <begin position="119"/>
        <end position="190"/>
    </location>
</feature>
<keyword evidence="4" id="KW-1185">Reference proteome</keyword>
<evidence type="ECO:0000256" key="1">
    <source>
        <dbReference type="SAM" id="MobiDB-lite"/>
    </source>
</evidence>
<name>A0A1E7EUQ1_9STRA</name>
<dbReference type="PANTHER" id="PTHR40943:SF1">
    <property type="entry name" value="CYTOPLASMIC PROTEIN"/>
    <property type="match status" value="1"/>
</dbReference>
<dbReference type="InParanoid" id="A0A1E7EUQ1"/>
<accession>A0A1E7EUQ1</accession>